<evidence type="ECO:0000259" key="2">
    <source>
        <dbReference type="PROSITE" id="PS51494"/>
    </source>
</evidence>
<dbReference type="EMBL" id="SOJN01000147">
    <property type="protein sequence ID" value="TET43798.1"/>
    <property type="molecule type" value="Genomic_DNA"/>
</dbReference>
<evidence type="ECO:0000313" key="3">
    <source>
        <dbReference type="EMBL" id="TET43798.1"/>
    </source>
</evidence>
<evidence type="ECO:0000256" key="1">
    <source>
        <dbReference type="SAM" id="SignalP"/>
    </source>
</evidence>
<name>A0A523UMT0_UNCT6</name>
<dbReference type="AlphaFoldDB" id="A0A523UMT0"/>
<feature type="chain" id="PRO_5021699608" description="Peptidase S55 domain-containing protein" evidence="1">
    <location>
        <begin position="26"/>
        <end position="567"/>
    </location>
</feature>
<evidence type="ECO:0000313" key="4">
    <source>
        <dbReference type="Proteomes" id="UP000315525"/>
    </source>
</evidence>
<proteinExistence type="predicted"/>
<keyword evidence="1" id="KW-0732">Signal</keyword>
<dbReference type="Proteomes" id="UP000315525">
    <property type="component" value="Unassembled WGS sequence"/>
</dbReference>
<dbReference type="PROSITE" id="PS51494">
    <property type="entry name" value="SPOIVB"/>
    <property type="match status" value="1"/>
</dbReference>
<dbReference type="Pfam" id="PF05580">
    <property type="entry name" value="Peptidase_S55"/>
    <property type="match status" value="1"/>
</dbReference>
<gene>
    <name evidence="3" type="ORF">E3J62_12190</name>
</gene>
<protein>
    <recommendedName>
        <fullName evidence="2">Peptidase S55 domain-containing protein</fullName>
    </recommendedName>
</protein>
<accession>A0A523UMT0</accession>
<feature type="signal peptide" evidence="1">
    <location>
        <begin position="1"/>
        <end position="25"/>
    </location>
</feature>
<reference evidence="3 4" key="1">
    <citation type="submission" date="2019-03" db="EMBL/GenBank/DDBJ databases">
        <title>Metabolic potential of uncultured bacteria and archaea associated with petroleum seepage in deep-sea sediments.</title>
        <authorList>
            <person name="Dong X."/>
            <person name="Hubert C."/>
        </authorList>
    </citation>
    <scope>NUCLEOTIDE SEQUENCE [LARGE SCALE GENOMIC DNA]</scope>
    <source>
        <strain evidence="3">E44_bin18</strain>
    </source>
</reference>
<dbReference type="InterPro" id="IPR008763">
    <property type="entry name" value="Peptidase_S55"/>
</dbReference>
<comment type="caution">
    <text evidence="3">The sequence shown here is derived from an EMBL/GenBank/DDBJ whole genome shotgun (WGS) entry which is preliminary data.</text>
</comment>
<feature type="domain" description="Peptidase S55" evidence="2">
    <location>
        <begin position="1"/>
        <end position="144"/>
    </location>
</feature>
<sequence>MDRRMRRKPLLLMVFLMPFLASTGAAPVEFMPVDDLRPGMKGIGKTVFHGTEVKDFDVEVVGVLKNARPKSDLILLELSGGPLEESGVIAGMSGSPVYVDGKLVGAIAYALGIFQKKPLAAAVPIEEILSSKDFGAVGMGRPRFESFGDITPIATPVVFSGFDPRATRWSASPLEQFGLIPVAGGGKRGGESSPLIPGSVLAIRLLDGDFEMSAIGTLTHLEGNKFYAWGHPMFHTGKTELPATGGYVHTILKSSMTSYKIASATEGLGAVLEDRFSGISGSLDARAKVLPLNITVDSDEGVSDYKINVILNRALTPSLFAIAVMNSAMVSGNIRGELTINSDITISLEGHDAIRFRETYSDSLAIFGLARDATDIMAVLMGNAFEKVTFNNVDIKLVLTNKSKRAYIADAFVSKRIADPGDTIVVTIRLKPHAQEKYVKTAHLVIPEDSPPGDVTIIVADGATAAGEETRRQPFKGKPRNLDELIERIGSQRPSNSIVVTMYIPGKIVSVPEGEMPSLPPSFLSVIQKTQSRDLMEASNIISSERVIETEDVISGRRELKVRVEEK</sequence>
<organism evidence="3 4">
    <name type="scientific">candidate division TA06 bacterium</name>
    <dbReference type="NCBI Taxonomy" id="2250710"/>
    <lineage>
        <taxon>Bacteria</taxon>
        <taxon>Bacteria division TA06</taxon>
    </lineage>
</organism>